<keyword evidence="2" id="KW-1185">Reference proteome</keyword>
<dbReference type="EMBL" id="BPLQ01003435">
    <property type="protein sequence ID" value="GIY00495.1"/>
    <property type="molecule type" value="Genomic_DNA"/>
</dbReference>
<accession>A0AAV4PTR0</accession>
<gene>
    <name evidence="1" type="ORF">CDAR_579831</name>
</gene>
<comment type="caution">
    <text evidence="1">The sequence shown here is derived from an EMBL/GenBank/DDBJ whole genome shotgun (WGS) entry which is preliminary data.</text>
</comment>
<sequence>MGHILHNYPVIAFDCLLLDCKSIPTVLALLDIRRGALCAAVNLLPTDSGRACISIALGVGLGHRLFYVLLDLRLAIFLPPW</sequence>
<name>A0AAV4PTR0_9ARAC</name>
<evidence type="ECO:0000313" key="1">
    <source>
        <dbReference type="EMBL" id="GIY00495.1"/>
    </source>
</evidence>
<reference evidence="1 2" key="1">
    <citation type="submission" date="2021-06" db="EMBL/GenBank/DDBJ databases">
        <title>Caerostris darwini draft genome.</title>
        <authorList>
            <person name="Kono N."/>
            <person name="Arakawa K."/>
        </authorList>
    </citation>
    <scope>NUCLEOTIDE SEQUENCE [LARGE SCALE GENOMIC DNA]</scope>
</reference>
<organism evidence="1 2">
    <name type="scientific">Caerostris darwini</name>
    <dbReference type="NCBI Taxonomy" id="1538125"/>
    <lineage>
        <taxon>Eukaryota</taxon>
        <taxon>Metazoa</taxon>
        <taxon>Ecdysozoa</taxon>
        <taxon>Arthropoda</taxon>
        <taxon>Chelicerata</taxon>
        <taxon>Arachnida</taxon>
        <taxon>Araneae</taxon>
        <taxon>Araneomorphae</taxon>
        <taxon>Entelegynae</taxon>
        <taxon>Araneoidea</taxon>
        <taxon>Araneidae</taxon>
        <taxon>Caerostris</taxon>
    </lineage>
</organism>
<evidence type="ECO:0000313" key="2">
    <source>
        <dbReference type="Proteomes" id="UP001054837"/>
    </source>
</evidence>
<dbReference type="AlphaFoldDB" id="A0AAV4PTR0"/>
<dbReference type="Proteomes" id="UP001054837">
    <property type="component" value="Unassembled WGS sequence"/>
</dbReference>
<protein>
    <submittedName>
        <fullName evidence="1">Uncharacterized protein</fullName>
    </submittedName>
</protein>
<proteinExistence type="predicted"/>